<accession>A0ABN1HS70</accession>
<evidence type="ECO:0000313" key="2">
    <source>
        <dbReference type="EMBL" id="GAA0665091.1"/>
    </source>
</evidence>
<evidence type="ECO:0000313" key="3">
    <source>
        <dbReference type="Proteomes" id="UP001500724"/>
    </source>
</evidence>
<dbReference type="Pfam" id="PF01315">
    <property type="entry name" value="Ald_Xan_dh_C"/>
    <property type="match status" value="1"/>
</dbReference>
<protein>
    <submittedName>
        <fullName evidence="2">Xanthine dehydrogenase family protein molybdopterin-binding subunit</fullName>
    </submittedName>
</protein>
<keyword evidence="3" id="KW-1185">Reference proteome</keyword>
<dbReference type="InterPro" id="IPR046867">
    <property type="entry name" value="AldOxase/xan_DH_MoCoBD2"/>
</dbReference>
<dbReference type="Pfam" id="PF20256">
    <property type="entry name" value="MoCoBD_2"/>
    <property type="match status" value="1"/>
</dbReference>
<dbReference type="SMART" id="SM01008">
    <property type="entry name" value="Ald_Xan_dh_C"/>
    <property type="match status" value="1"/>
</dbReference>
<dbReference type="EMBL" id="BAAAGU010000064">
    <property type="protein sequence ID" value="GAA0665091.1"/>
    <property type="molecule type" value="Genomic_DNA"/>
</dbReference>
<dbReference type="RefSeq" id="WP_344006113.1">
    <property type="nucleotide sequence ID" value="NZ_BAAAGU010000064.1"/>
</dbReference>
<dbReference type="SUPFAM" id="SSF54665">
    <property type="entry name" value="CO dehydrogenase molybdoprotein N-domain-like"/>
    <property type="match status" value="1"/>
</dbReference>
<dbReference type="InterPro" id="IPR016208">
    <property type="entry name" value="Ald_Oxase/xanthine_DH-like"/>
</dbReference>
<dbReference type="PANTHER" id="PTHR11908">
    <property type="entry name" value="XANTHINE DEHYDROGENASE"/>
    <property type="match status" value="1"/>
</dbReference>
<dbReference type="Pfam" id="PF02738">
    <property type="entry name" value="MoCoBD_1"/>
    <property type="match status" value="1"/>
</dbReference>
<name>A0ABN1HS70_9ACTN</name>
<dbReference type="InterPro" id="IPR037165">
    <property type="entry name" value="AldOxase/xan_DH_Mopterin-bd_sf"/>
</dbReference>
<dbReference type="InterPro" id="IPR008274">
    <property type="entry name" value="AldOxase/xan_DH_MoCoBD1"/>
</dbReference>
<dbReference type="Proteomes" id="UP001500724">
    <property type="component" value="Unassembled WGS sequence"/>
</dbReference>
<dbReference type="SUPFAM" id="SSF56003">
    <property type="entry name" value="Molybdenum cofactor-binding domain"/>
    <property type="match status" value="1"/>
</dbReference>
<feature type="domain" description="Aldehyde oxidase/xanthine dehydrogenase a/b hammerhead" evidence="1">
    <location>
        <begin position="18"/>
        <end position="123"/>
    </location>
</feature>
<dbReference type="PANTHER" id="PTHR11908:SF157">
    <property type="entry name" value="XANTHINE DEHYDROGENASE SUBUNIT D-RELATED"/>
    <property type="match status" value="1"/>
</dbReference>
<evidence type="ECO:0000259" key="1">
    <source>
        <dbReference type="SMART" id="SM01008"/>
    </source>
</evidence>
<comment type="caution">
    <text evidence="2">The sequence shown here is derived from an EMBL/GenBank/DDBJ whole genome shotgun (WGS) entry which is preliminary data.</text>
</comment>
<reference evidence="2 3" key="1">
    <citation type="journal article" date="2019" name="Int. J. Syst. Evol. Microbiol.">
        <title>The Global Catalogue of Microorganisms (GCM) 10K type strain sequencing project: providing services to taxonomists for standard genome sequencing and annotation.</title>
        <authorList>
            <consortium name="The Broad Institute Genomics Platform"/>
            <consortium name="The Broad Institute Genome Sequencing Center for Infectious Disease"/>
            <person name="Wu L."/>
            <person name="Ma J."/>
        </authorList>
    </citation>
    <scope>NUCLEOTIDE SEQUENCE [LARGE SCALE GENOMIC DNA]</scope>
    <source>
        <strain evidence="2 3">JCM 10367</strain>
    </source>
</reference>
<gene>
    <name evidence="2" type="ORF">GCM10009535_51020</name>
</gene>
<dbReference type="InterPro" id="IPR036856">
    <property type="entry name" value="Ald_Oxase/Xan_DH_a/b_sf"/>
</dbReference>
<proteinExistence type="predicted"/>
<sequence length="765" mass="80558">MTVVGTSVRRADGDAKVRGTAVYGMDYTEPGALVVRVLRSSVPAARITRLDTSRAEKIPGVRAVATAADTPGLSGMLVLKDQTVFARDEIRYVGEPIAAVAADTTEQADAAIAAIELEVDPLEPVYDLEAALADDARVIHPDWESYESLLDGPRGGNLAWEARVEQGDVEAAFASAHLVVEDEYRTPRQHQCSIEPHAAVARYEQGRYIVHTPTQFPFLVRGRVAELLGVRPSDVRVVVPTIGGGFGGKLDAMLEPMACVLARKAGRPVRVVNSRAEEQATCGPRENAIVRLRTAVAKDGTILAQEGVILCDNGANSSGETVACANLAPLALGGTYRIPSACYVSKVVYTNTAPTAAFRGVNGNYCVFAQEMHLDHIARELEIDRRELRLRNVLKAGEQMVNGQQLDDAFLEQALAKADEIAPWDELTAARRPLRGVAVVPMTWITNPGPSGATVKLGEDGTVTVTCAAAEIGTGGVATGIRQIVADELGVPFEDVLVTPADTDAAGYDHGAQGSRTTFGTGSAALDAAAQVREQVLDVAGGMLEASPEDLELVDGHVGVVGAPGRRVSLAAVAATAMWSSGPISAAGKFVAPPVPFDAGCMVGAAFTHFSAASYHAHLAEVEIDPDTGRVWVTRYVVVQDVGRAINPQMIEGQIQGGVAQGIGYALYENLRISDGVVVDSGLETYRLPTALDVPPIEIAILENPCPYGPLGAKGVAEPSIIPVAAVIGCAVADAIGTPLQSLPLTPFDVLAALRHRDQEITPRD</sequence>
<dbReference type="Gene3D" id="3.30.365.10">
    <property type="entry name" value="Aldehyde oxidase/xanthine dehydrogenase, molybdopterin binding domain"/>
    <property type="match status" value="4"/>
</dbReference>
<dbReference type="InterPro" id="IPR000674">
    <property type="entry name" value="Ald_Oxase/Xan_DH_a/b"/>
</dbReference>
<organism evidence="2 3">
    <name type="scientific">Streptomyces thermocarboxydovorans</name>
    <dbReference type="NCBI Taxonomy" id="59298"/>
    <lineage>
        <taxon>Bacteria</taxon>
        <taxon>Bacillati</taxon>
        <taxon>Actinomycetota</taxon>
        <taxon>Actinomycetes</taxon>
        <taxon>Kitasatosporales</taxon>
        <taxon>Streptomycetaceae</taxon>
        <taxon>Streptomyces</taxon>
    </lineage>
</organism>
<dbReference type="Gene3D" id="3.90.1170.50">
    <property type="entry name" value="Aldehyde oxidase/xanthine dehydrogenase, a/b hammerhead"/>
    <property type="match status" value="1"/>
</dbReference>